<organism evidence="3">
    <name type="scientific">marine metagenome</name>
    <dbReference type="NCBI Taxonomy" id="408172"/>
    <lineage>
        <taxon>unclassified sequences</taxon>
        <taxon>metagenomes</taxon>
        <taxon>ecological metagenomes</taxon>
    </lineage>
</organism>
<feature type="transmembrane region" description="Helical" evidence="1">
    <location>
        <begin position="101"/>
        <end position="118"/>
    </location>
</feature>
<dbReference type="InterPro" id="IPR020846">
    <property type="entry name" value="MFS_dom"/>
</dbReference>
<keyword evidence="1" id="KW-1133">Transmembrane helix</keyword>
<keyword evidence="1" id="KW-0472">Membrane</keyword>
<evidence type="ECO:0000256" key="1">
    <source>
        <dbReference type="SAM" id="Phobius"/>
    </source>
</evidence>
<dbReference type="PANTHER" id="PTHR11360:SF308">
    <property type="entry name" value="BLL3089 PROTEIN"/>
    <property type="match status" value="1"/>
</dbReference>
<dbReference type="InterPro" id="IPR050327">
    <property type="entry name" value="Proton-linked_MCT"/>
</dbReference>
<dbReference type="Gene3D" id="1.20.1250.20">
    <property type="entry name" value="MFS general substrate transporter like domains"/>
    <property type="match status" value="2"/>
</dbReference>
<dbReference type="PROSITE" id="PS50850">
    <property type="entry name" value="MFS"/>
    <property type="match status" value="1"/>
</dbReference>
<protein>
    <recommendedName>
        <fullName evidence="2">Major facilitator superfamily (MFS) profile domain-containing protein</fullName>
    </recommendedName>
</protein>
<evidence type="ECO:0000259" key="2">
    <source>
        <dbReference type="PROSITE" id="PS50850"/>
    </source>
</evidence>
<gene>
    <name evidence="3" type="ORF">METZ01_LOCUS146555</name>
</gene>
<dbReference type="SUPFAM" id="SSF103473">
    <property type="entry name" value="MFS general substrate transporter"/>
    <property type="match status" value="1"/>
</dbReference>
<dbReference type="GO" id="GO:0022857">
    <property type="term" value="F:transmembrane transporter activity"/>
    <property type="evidence" value="ECO:0007669"/>
    <property type="project" value="InterPro"/>
</dbReference>
<sequence length="399" mass="45250">MRDFFSFDPKLLFYGFAIIFFASYGQTFFISIFNNEIRNFYQLSDGEFGLVYAFGTLTSSFVLVGFAKLIDHIDLRYYSFIISIGLAFACLSMYILYDSVIYLFFVIFGLRFFGQGAMSHAGDTTLSRYFGSNRGKALSVGTFGGMIGVMILPIIAVQLTNIIGWRHVWLISSLSILFFFLPLLFLALQRQSIRHSNFTENIKNFENNKKWRTRDVAIDKKFYVYLPLSIAAPFITTGLVFHQIFIIEQKGWTLEMLANSFIFLGFFSILGLMLGGPIIDKYNTKKVIIFTHTPLFFAILFLIFFDTYTSMFIYMSLVGISIGIGTPFIGSLWAELYGLESLGTVKALLHACMVFASALSPVIFGFMIDFGLGIFSLCLMSLFIIFISTALAMIYNNIE</sequence>
<dbReference type="EMBL" id="UINC01022969">
    <property type="protein sequence ID" value="SVA93701.1"/>
    <property type="molecule type" value="Genomic_DNA"/>
</dbReference>
<feature type="transmembrane region" description="Helical" evidence="1">
    <location>
        <begin position="348"/>
        <end position="368"/>
    </location>
</feature>
<feature type="transmembrane region" description="Helical" evidence="1">
    <location>
        <begin position="50"/>
        <end position="70"/>
    </location>
</feature>
<dbReference type="InterPro" id="IPR036259">
    <property type="entry name" value="MFS_trans_sf"/>
</dbReference>
<accession>A0A381ZXJ0</accession>
<dbReference type="InterPro" id="IPR011701">
    <property type="entry name" value="MFS"/>
</dbReference>
<feature type="transmembrane region" description="Helical" evidence="1">
    <location>
        <begin position="222"/>
        <end position="245"/>
    </location>
</feature>
<proteinExistence type="predicted"/>
<feature type="transmembrane region" description="Helical" evidence="1">
    <location>
        <begin position="168"/>
        <end position="188"/>
    </location>
</feature>
<feature type="transmembrane region" description="Helical" evidence="1">
    <location>
        <begin position="257"/>
        <end position="275"/>
    </location>
</feature>
<feature type="transmembrane region" description="Helical" evidence="1">
    <location>
        <begin position="311"/>
        <end position="336"/>
    </location>
</feature>
<feature type="transmembrane region" description="Helical" evidence="1">
    <location>
        <begin position="12"/>
        <end position="30"/>
    </location>
</feature>
<dbReference type="AlphaFoldDB" id="A0A381ZXJ0"/>
<feature type="transmembrane region" description="Helical" evidence="1">
    <location>
        <begin position="138"/>
        <end position="156"/>
    </location>
</feature>
<feature type="transmembrane region" description="Helical" evidence="1">
    <location>
        <begin position="287"/>
        <end position="305"/>
    </location>
</feature>
<dbReference type="Pfam" id="PF07690">
    <property type="entry name" value="MFS_1"/>
    <property type="match status" value="1"/>
</dbReference>
<feature type="domain" description="Major facilitator superfamily (MFS) profile" evidence="2">
    <location>
        <begin position="11"/>
        <end position="399"/>
    </location>
</feature>
<dbReference type="PANTHER" id="PTHR11360">
    <property type="entry name" value="MONOCARBOXYLATE TRANSPORTER"/>
    <property type="match status" value="1"/>
</dbReference>
<evidence type="ECO:0000313" key="3">
    <source>
        <dbReference type="EMBL" id="SVA93701.1"/>
    </source>
</evidence>
<keyword evidence="1" id="KW-0812">Transmembrane</keyword>
<reference evidence="3" key="1">
    <citation type="submission" date="2018-05" db="EMBL/GenBank/DDBJ databases">
        <authorList>
            <person name="Lanie J.A."/>
            <person name="Ng W.-L."/>
            <person name="Kazmierczak K.M."/>
            <person name="Andrzejewski T.M."/>
            <person name="Davidsen T.M."/>
            <person name="Wayne K.J."/>
            <person name="Tettelin H."/>
            <person name="Glass J.I."/>
            <person name="Rusch D."/>
            <person name="Podicherti R."/>
            <person name="Tsui H.-C.T."/>
            <person name="Winkler M.E."/>
        </authorList>
    </citation>
    <scope>NUCLEOTIDE SEQUENCE</scope>
</reference>
<feature type="transmembrane region" description="Helical" evidence="1">
    <location>
        <begin position="77"/>
        <end position="95"/>
    </location>
</feature>
<feature type="transmembrane region" description="Helical" evidence="1">
    <location>
        <begin position="374"/>
        <end position="395"/>
    </location>
</feature>
<name>A0A381ZXJ0_9ZZZZ</name>